<dbReference type="InterPro" id="IPR003343">
    <property type="entry name" value="Big_2"/>
</dbReference>
<feature type="domain" description="BIG2" evidence="2">
    <location>
        <begin position="1533"/>
        <end position="1566"/>
    </location>
</feature>
<dbReference type="NCBIfam" id="TIGR04183">
    <property type="entry name" value="Por_Secre_tail"/>
    <property type="match status" value="1"/>
</dbReference>
<organism evidence="4 5">
    <name type="scientific">Flavipsychrobacter stenotrophus</name>
    <dbReference type="NCBI Taxonomy" id="2077091"/>
    <lineage>
        <taxon>Bacteria</taxon>
        <taxon>Pseudomonadati</taxon>
        <taxon>Bacteroidota</taxon>
        <taxon>Chitinophagia</taxon>
        <taxon>Chitinophagales</taxon>
        <taxon>Chitinophagaceae</taxon>
        <taxon>Flavipsychrobacter</taxon>
    </lineage>
</organism>
<dbReference type="Gene3D" id="2.60.120.260">
    <property type="entry name" value="Galactose-binding domain-like"/>
    <property type="match status" value="1"/>
</dbReference>
<sequence length="1838" mass="183672">MKNIYSLRSLIMLITAICIAGVSNAQLASTYNFTSLTGTYSSISGTGTYVGAVCADDANQAAIPIGFPFVFSGITYNTVSACSNGWLSLSGALPSAAVGRGNSTANATTIGAGFLMAYWDDLDGGSFSSPAGTAYYLTTGVSPNRVFTFEWKEFTPFFVTTRANFQIKLYESSNVVEYWYGTGNFASTTATIGISNSGSDYQTLSAPSAAPTSSSTAFTTTIATSPANGQIYRWYSCAVTASASNSGPVCPGGTVTLTGVTTGTSYSWAGPGSYSSLSLSPVITGATAGTYTLSATNGTCTTTATTTVSFLAAAPVPVITPSVATICNGGNVTLTATVPPTPGTILSQNFNTSIAPWVVDNTGSTTAAALSPFQLQPNGYFYSPYSVTFNSPDNTQFLLSIPDAGGSGSVTSTRITSPVFSLVGYSAATFSFQHNYRRWATGDVNVNAEISTNGGLTWTVINNYFSGGVDVGATGSFATASFPLTAYLGMSNCMVRFNYTSTWGFWWALDNILITGTPTSSTPPTWTPTTHLFSDPGFTTPYVAGTPATNVYVHPTTVLSPIVVNYVATVTGSGCSSMDTTAVTINTPPTSVSATASGTALCVGNTLTLTGTATGATTYSWSGPGGYSSTALSPAGITVSTLSSGIYTLVASSVCGTVTATTASVTVTAGPAGVTATASATTLCSGDILTLTGTAVGGVSYSWSGPGGYSAAVMTPSSFAVTPSSSGIYTFTATNTCGAIVATTASVTVNSIPTGVSATASSTVLCAGNTLTLTGTATSPITTTYFWSGPGGYSAAVLNPAGFAVTTLSAGIYSLTATNACGSNNATTASVTVNTPPTAVTAAISATPLCAGNPLTLTGTATSPIATTYSWSGPGGYSAAVLNPPVITTTTLSAGVYTLTATNTCGSTTANTASLVVNTVPTAVIATANPTTLCSGDALTLTGAATSTIPVTYGWSGPGSYSSAVQNPPAIITTTASAGVYTITATNVCGNTTATTAAVVVNTVPTAVTATPNATVLCSGDVLTLTGTATSPITTTYSWSGPNSYSSAVLSPAGFVTSTLSAGVYTLTATNVCGSTSATTPSIIINTVPSTVTATASATTLCAGNALTLTGTSTSPITTTYLWNGPGGYSSTNLNPAAIITTTLSTGIYTLTATNVCGSVADTTAFVTVNSTPTAVTATAAPTPLCSGSTLTLTGTATSPIATTYSWSGPNAYSSTNLNPAGFVTSTASAGVYTLTATNSCGSTSAVTTSVVVRTVPTGVTATVSPTTLCSGSTLSLTGTSTSPITTTYSWSGPNSYSSAVQNPAPFVTSTLSAGVYTFTATNICGSTTATTASVTVNRTPTGVTASASPTSVCSSATLTLTGTATSPITTTYSWSGPGGYSSAVLNPAGFITSTLSAGVYTLTATNTCGSSIATTTSVIVVGPPTGVTANIVVGSLCSGFPMSLVGGASNATNYSWSGPAGYSSTLLNPPTFTASVTSSGTYTLAAGNSCFTVTATASIVIAPLPPMGPITGITTICEGSTSNLADTVLGGVWSSSNPSVATINAIGTVMGVAMGTTTISYTNTNTCGTALATTTVAVIPVPASTPVTGSSLLCQGSASLYSNIITGGAWSTSNPAVATINGATGLATGMMTGSAIFYYTVNNGCGTPVTDTFAVSVITAPVAGNIFGPIRLCISDTMRLYNYTTGGTWHVVNGRASITSTGGLVTGNASGVDTAYYVVTNSCGTDTTRFPFYIYTPAQCAALGVGAVNVTDFKVSIYPNPNSGSFTLSGSWIEGDNDATIDIIDLLGQVVYRKDILISNGKIDEQVQMGNGLSAGMYMLRINSANAHDAIRFTTSQ</sequence>
<keyword evidence="1" id="KW-0732">Signal</keyword>
<dbReference type="InterPro" id="IPR026444">
    <property type="entry name" value="Secre_tail"/>
</dbReference>
<proteinExistence type="predicted"/>
<dbReference type="OrthoDB" id="197688at2"/>
<dbReference type="Proteomes" id="UP000239872">
    <property type="component" value="Unassembled WGS sequence"/>
</dbReference>
<dbReference type="InterPro" id="IPR035986">
    <property type="entry name" value="PKD_dom_sf"/>
</dbReference>
<dbReference type="RefSeq" id="WP_105039414.1">
    <property type="nucleotide sequence ID" value="NZ_PPSL01000003.1"/>
</dbReference>
<evidence type="ECO:0000259" key="3">
    <source>
        <dbReference type="Pfam" id="PF18962"/>
    </source>
</evidence>
<dbReference type="Gene3D" id="2.60.40.10">
    <property type="entry name" value="Immunoglobulins"/>
    <property type="match status" value="10"/>
</dbReference>
<evidence type="ECO:0000256" key="1">
    <source>
        <dbReference type="SAM" id="SignalP"/>
    </source>
</evidence>
<dbReference type="Gene3D" id="2.60.40.1080">
    <property type="match status" value="1"/>
</dbReference>
<dbReference type="Pfam" id="PF18962">
    <property type="entry name" value="Por_Secre_tail"/>
    <property type="match status" value="1"/>
</dbReference>
<feature type="chain" id="PRO_5015553482" description="Secretion system C-terminal sorting domain-containing protein" evidence="1">
    <location>
        <begin position="26"/>
        <end position="1838"/>
    </location>
</feature>
<protein>
    <recommendedName>
        <fullName evidence="6">Secretion system C-terminal sorting domain-containing protein</fullName>
    </recommendedName>
</protein>
<reference evidence="4 5" key="1">
    <citation type="submission" date="2018-01" db="EMBL/GenBank/DDBJ databases">
        <title>A novel member of the phylum Bacteroidetes isolated from glacier ice.</title>
        <authorList>
            <person name="Liu Q."/>
            <person name="Xin Y.-H."/>
        </authorList>
    </citation>
    <scope>NUCLEOTIDE SEQUENCE [LARGE SCALE GENOMIC DNA]</scope>
    <source>
        <strain evidence="4 5">RB1R16</strain>
    </source>
</reference>
<dbReference type="InterPro" id="IPR013783">
    <property type="entry name" value="Ig-like_fold"/>
</dbReference>
<feature type="domain" description="Secretion system C-terminal sorting" evidence="3">
    <location>
        <begin position="1758"/>
        <end position="1827"/>
    </location>
</feature>
<feature type="signal peptide" evidence="1">
    <location>
        <begin position="1"/>
        <end position="25"/>
    </location>
</feature>
<gene>
    <name evidence="4" type="ORF">CJD36_011990</name>
</gene>
<dbReference type="EMBL" id="PPSL01000003">
    <property type="protein sequence ID" value="PQJ10686.1"/>
    <property type="molecule type" value="Genomic_DNA"/>
</dbReference>
<evidence type="ECO:0000313" key="5">
    <source>
        <dbReference type="Proteomes" id="UP000239872"/>
    </source>
</evidence>
<comment type="caution">
    <text evidence="4">The sequence shown here is derived from an EMBL/GenBank/DDBJ whole genome shotgun (WGS) entry which is preliminary data.</text>
</comment>
<evidence type="ECO:0008006" key="6">
    <source>
        <dbReference type="Google" id="ProtNLM"/>
    </source>
</evidence>
<dbReference type="SUPFAM" id="SSF49299">
    <property type="entry name" value="PKD domain"/>
    <property type="match status" value="3"/>
</dbReference>
<evidence type="ECO:0000313" key="4">
    <source>
        <dbReference type="EMBL" id="PQJ10686.1"/>
    </source>
</evidence>
<keyword evidence="5" id="KW-1185">Reference proteome</keyword>
<name>A0A2S7SVX6_9BACT</name>
<accession>A0A2S7SVX6</accession>
<dbReference type="Pfam" id="PF02368">
    <property type="entry name" value="Big_2"/>
    <property type="match status" value="1"/>
</dbReference>
<evidence type="ECO:0000259" key="2">
    <source>
        <dbReference type="Pfam" id="PF02368"/>
    </source>
</evidence>